<sequence length="428" mass="47805">MTSFNLIFKGEILEGKDRHKLSLALAKFLSVPESKAHLLFSGNPISIKKGLTATQAEAIKSKLLSAGIITYLKQVPAGESSVLVKQPESKPKNYPITKLSSETKTSSVKSKVTYEGLSSRWQKIFAEFDFRQADKLGYFASAKSQPHLSRSKKEQIKGQNIINFNVLAFIFGPFYYMTKGMWKKGLYLLLLTLALNLLTVVIVSLFTDRDISTMLYIINSTIYGLTANYDYYRYYKLGETTWSWMPKWMASGITTVSLVTTSFLGVLLLAYSEMAAADNVSIIQDGYLTGYKQTTIGQAFDNWQACTKTSWREQQANNGAISVIYQCSMDANQVKSLAKQSLVFVTGQIDDGFLAHIDVAILAVSFQINIDDTFEINGAQWAFKYGEGKKYTPFVNPDYVLKDIYTNRLNGSVSDAFTLDNLVINGVN</sequence>
<feature type="transmembrane region" description="Helical" evidence="1">
    <location>
        <begin position="213"/>
        <end position="229"/>
    </location>
</feature>
<feature type="transmembrane region" description="Helical" evidence="1">
    <location>
        <begin position="184"/>
        <end position="206"/>
    </location>
</feature>
<feature type="transmembrane region" description="Helical" evidence="1">
    <location>
        <begin position="249"/>
        <end position="271"/>
    </location>
</feature>
<organism evidence="2 3">
    <name type="scientific">Shewanella insulae</name>
    <dbReference type="NCBI Taxonomy" id="2681496"/>
    <lineage>
        <taxon>Bacteria</taxon>
        <taxon>Pseudomonadati</taxon>
        <taxon>Pseudomonadota</taxon>
        <taxon>Gammaproteobacteria</taxon>
        <taxon>Alteromonadales</taxon>
        <taxon>Shewanellaceae</taxon>
        <taxon>Shewanella</taxon>
    </lineage>
</organism>
<keyword evidence="1" id="KW-0812">Transmembrane</keyword>
<feature type="transmembrane region" description="Helical" evidence="1">
    <location>
        <begin position="160"/>
        <end position="178"/>
    </location>
</feature>
<keyword evidence="3" id="KW-1185">Reference proteome</keyword>
<dbReference type="Pfam" id="PF10947">
    <property type="entry name" value="DUF2628"/>
    <property type="match status" value="1"/>
</dbReference>
<gene>
    <name evidence="2" type="ORF">GNT65_03220</name>
</gene>
<keyword evidence="1" id="KW-0472">Membrane</keyword>
<dbReference type="InterPro" id="IPR024399">
    <property type="entry name" value="DUF2628"/>
</dbReference>
<comment type="caution">
    <text evidence="2">The sequence shown here is derived from an EMBL/GenBank/DDBJ whole genome shotgun (WGS) entry which is preliminary data.</text>
</comment>
<accession>A0A6L7HTR5</accession>
<dbReference type="AlphaFoldDB" id="A0A6L7HTR5"/>
<dbReference type="RefSeq" id="WP_160793686.1">
    <property type="nucleotide sequence ID" value="NZ_WRPA01000002.1"/>
</dbReference>
<name>A0A6L7HTR5_9GAMM</name>
<proteinExistence type="predicted"/>
<evidence type="ECO:0000313" key="2">
    <source>
        <dbReference type="EMBL" id="MXR67687.1"/>
    </source>
</evidence>
<dbReference type="EMBL" id="WRPA01000002">
    <property type="protein sequence ID" value="MXR67687.1"/>
    <property type="molecule type" value="Genomic_DNA"/>
</dbReference>
<dbReference type="Proteomes" id="UP000474778">
    <property type="component" value="Unassembled WGS sequence"/>
</dbReference>
<evidence type="ECO:0000256" key="1">
    <source>
        <dbReference type="SAM" id="Phobius"/>
    </source>
</evidence>
<protein>
    <submittedName>
        <fullName evidence="2">DUF2628 domain-containing protein</fullName>
    </submittedName>
</protein>
<evidence type="ECO:0000313" key="3">
    <source>
        <dbReference type="Proteomes" id="UP000474778"/>
    </source>
</evidence>
<reference evidence="2 3" key="1">
    <citation type="submission" date="2019-12" db="EMBL/GenBank/DDBJ databases">
        <title>Shewanella insulae sp. nov., isolated from a tidal flat.</title>
        <authorList>
            <person name="Yoon J.-H."/>
        </authorList>
    </citation>
    <scope>NUCLEOTIDE SEQUENCE [LARGE SCALE GENOMIC DNA]</scope>
    <source>
        <strain evidence="2 3">JBTF-M18</strain>
    </source>
</reference>
<keyword evidence="1" id="KW-1133">Transmembrane helix</keyword>